<reference evidence="1 2" key="1">
    <citation type="journal article" date="2024" name="G3 (Bethesda)">
        <title>Genome assembly of Hibiscus sabdariffa L. provides insights into metabolisms of medicinal natural products.</title>
        <authorList>
            <person name="Kim T."/>
        </authorList>
    </citation>
    <scope>NUCLEOTIDE SEQUENCE [LARGE SCALE GENOMIC DNA]</scope>
    <source>
        <strain evidence="1">TK-2024</strain>
        <tissue evidence="1">Old leaves</tissue>
    </source>
</reference>
<proteinExistence type="predicted"/>
<protein>
    <submittedName>
        <fullName evidence="1">Uncharacterized protein</fullName>
    </submittedName>
</protein>
<evidence type="ECO:0000313" key="1">
    <source>
        <dbReference type="EMBL" id="KAK8509484.1"/>
    </source>
</evidence>
<comment type="caution">
    <text evidence="1">The sequence shown here is derived from an EMBL/GenBank/DDBJ whole genome shotgun (WGS) entry which is preliminary data.</text>
</comment>
<dbReference type="PANTHER" id="PTHR36482:SF8">
    <property type="match status" value="1"/>
</dbReference>
<evidence type="ECO:0000313" key="2">
    <source>
        <dbReference type="Proteomes" id="UP001472677"/>
    </source>
</evidence>
<organism evidence="1 2">
    <name type="scientific">Hibiscus sabdariffa</name>
    <name type="common">roselle</name>
    <dbReference type="NCBI Taxonomy" id="183260"/>
    <lineage>
        <taxon>Eukaryota</taxon>
        <taxon>Viridiplantae</taxon>
        <taxon>Streptophyta</taxon>
        <taxon>Embryophyta</taxon>
        <taxon>Tracheophyta</taxon>
        <taxon>Spermatophyta</taxon>
        <taxon>Magnoliopsida</taxon>
        <taxon>eudicotyledons</taxon>
        <taxon>Gunneridae</taxon>
        <taxon>Pentapetalae</taxon>
        <taxon>rosids</taxon>
        <taxon>malvids</taxon>
        <taxon>Malvales</taxon>
        <taxon>Malvaceae</taxon>
        <taxon>Malvoideae</taxon>
        <taxon>Hibiscus</taxon>
    </lineage>
</organism>
<name>A0ABR2BRG2_9ROSI</name>
<dbReference type="Proteomes" id="UP001472677">
    <property type="component" value="Unassembled WGS sequence"/>
</dbReference>
<keyword evidence="2" id="KW-1185">Reference proteome</keyword>
<dbReference type="Gene3D" id="2.60.270.50">
    <property type="match status" value="1"/>
</dbReference>
<accession>A0ABR2BRG2</accession>
<dbReference type="InterPro" id="IPR053085">
    <property type="entry name" value="Jasmonate-induced_protein"/>
</dbReference>
<sequence length="147" mass="15853">MASNVSSSSGPAYYTDVTLQNNSNVNLSFSSKKEWYGSEQPQKDIEANSSASFLSLADTDAGSSKAGVVYAVTGDIKWVVAWSNMKGESNKVYIDITDTDVDWHTVELFLDNSTFDPSAVSKLGYTATAMIHPDSPTPLLIAKLESI</sequence>
<gene>
    <name evidence="1" type="ORF">V6N12_001491</name>
</gene>
<dbReference type="PANTHER" id="PTHR36482">
    <property type="entry name" value="OSJNBA0024J22.15 PROTEIN"/>
    <property type="match status" value="1"/>
</dbReference>
<dbReference type="EMBL" id="JBBPBM010000091">
    <property type="protein sequence ID" value="KAK8509484.1"/>
    <property type="molecule type" value="Genomic_DNA"/>
</dbReference>